<dbReference type="InterPro" id="IPR036282">
    <property type="entry name" value="Glutathione-S-Trfase_C_sf"/>
</dbReference>
<dbReference type="Gene3D" id="3.40.30.10">
    <property type="entry name" value="Glutaredoxin"/>
    <property type="match status" value="1"/>
</dbReference>
<evidence type="ECO:0000256" key="3">
    <source>
        <dbReference type="PIRSR" id="PIRSR015753-3"/>
    </source>
</evidence>
<dbReference type="PIRSF" id="PIRSF015753">
    <property type="entry name" value="GST"/>
    <property type="match status" value="1"/>
</dbReference>
<dbReference type="InterPro" id="IPR010987">
    <property type="entry name" value="Glutathione-S-Trfase_C-like"/>
</dbReference>
<evidence type="ECO:0000313" key="5">
    <source>
        <dbReference type="EMBL" id="KAF9528020.1"/>
    </source>
</evidence>
<dbReference type="InterPro" id="IPR016639">
    <property type="entry name" value="GST_Omega/GSH"/>
</dbReference>
<feature type="domain" description="GST C-terminal" evidence="4">
    <location>
        <begin position="221"/>
        <end position="347"/>
    </location>
</feature>
<keyword evidence="6" id="KW-1185">Reference proteome</keyword>
<evidence type="ECO:0000256" key="2">
    <source>
        <dbReference type="PIRSR" id="PIRSR015753-2"/>
    </source>
</evidence>
<dbReference type="GO" id="GO:0004364">
    <property type="term" value="F:glutathione transferase activity"/>
    <property type="evidence" value="ECO:0007669"/>
    <property type="project" value="InterPro"/>
</dbReference>
<protein>
    <submittedName>
        <fullName evidence="5">Glutathione S-transferase</fullName>
    </submittedName>
</protein>
<dbReference type="InterPro" id="IPR036249">
    <property type="entry name" value="Thioredoxin-like_sf"/>
</dbReference>
<accession>A0A9P6JPX1</accession>
<dbReference type="InterPro" id="IPR004045">
    <property type="entry name" value="Glutathione_S-Trfase_N"/>
</dbReference>
<dbReference type="PANTHER" id="PTHR32419">
    <property type="entry name" value="GLUTATHIONYL-HYDROQUINONE REDUCTASE"/>
    <property type="match status" value="1"/>
</dbReference>
<dbReference type="Pfam" id="PF13409">
    <property type="entry name" value="GST_N_2"/>
    <property type="match status" value="1"/>
</dbReference>
<dbReference type="InterPro" id="IPR047047">
    <property type="entry name" value="GST_Omega-like_C"/>
</dbReference>
<proteinExistence type="predicted"/>
<dbReference type="Proteomes" id="UP000807306">
    <property type="component" value="Unassembled WGS sequence"/>
</dbReference>
<dbReference type="PROSITE" id="PS50405">
    <property type="entry name" value="GST_CTER"/>
    <property type="match status" value="1"/>
</dbReference>
<sequence length="371" mass="42737">MTMSLRHIKGQNCLRIRFFSNPLSPHLSGASFRNSFIRFSFTQISKISRHLAMSAKDHTLQSDIAKMKAEPDGSFKRRDSSFRNLIEKGGKYEPEKDRYHLFVSYACPWATRTLIVRKLKGLDDLIPVSVVSPHMGSDGWPFASADKYPGATDDPLYGSQHVKDLYFKADPGYDGRFTVPVLWDKKTHAVVNNESSEIIRIFNTAFNDFIPDDKKVLDFYPNDLRPKIDELNDFIYPGINNGVYRTGFATTQEAYSKAVKEVFESLDKVEKILEGNEYLLGDKLTEADIRLWVTIIRFDPVYVGHFKCNIKTIRDGYPNIDKWARKLYWTNSAFKDSTNFDHIKTHYYWSHTSINPTRIVPVGPEPNIRPL</sequence>
<dbReference type="SUPFAM" id="SSF47616">
    <property type="entry name" value="GST C-terminal domain-like"/>
    <property type="match status" value="1"/>
</dbReference>
<feature type="binding site" evidence="2">
    <location>
        <begin position="176"/>
        <end position="179"/>
    </location>
    <ligand>
        <name>glutathione</name>
        <dbReference type="ChEBI" id="CHEBI:57925"/>
    </ligand>
</feature>
<dbReference type="SFLD" id="SFLDG01148">
    <property type="entry name" value="Xi_(cytGST)"/>
    <property type="match status" value="1"/>
</dbReference>
<dbReference type="Gene3D" id="1.20.1050.10">
    <property type="match status" value="1"/>
</dbReference>
<gene>
    <name evidence="5" type="ORF">CPB83DRAFT_855194</name>
</gene>
<dbReference type="PANTHER" id="PTHR32419:SF6">
    <property type="entry name" value="GLUTATHIONE S-TRANSFERASE OMEGA-LIKE 1-RELATED"/>
    <property type="match status" value="1"/>
</dbReference>
<dbReference type="InterPro" id="IPR040079">
    <property type="entry name" value="Glutathione_S-Trfase"/>
</dbReference>
<dbReference type="OrthoDB" id="2309723at2759"/>
<dbReference type="EMBL" id="MU157856">
    <property type="protein sequence ID" value="KAF9528020.1"/>
    <property type="molecule type" value="Genomic_DNA"/>
</dbReference>
<reference evidence="5" key="1">
    <citation type="submission" date="2020-11" db="EMBL/GenBank/DDBJ databases">
        <authorList>
            <consortium name="DOE Joint Genome Institute"/>
            <person name="Ahrendt S."/>
            <person name="Riley R."/>
            <person name="Andreopoulos W."/>
            <person name="Labutti K."/>
            <person name="Pangilinan J."/>
            <person name="Ruiz-Duenas F.J."/>
            <person name="Barrasa J.M."/>
            <person name="Sanchez-Garcia M."/>
            <person name="Camarero S."/>
            <person name="Miyauchi S."/>
            <person name="Serrano A."/>
            <person name="Linde D."/>
            <person name="Babiker R."/>
            <person name="Drula E."/>
            <person name="Ayuso-Fernandez I."/>
            <person name="Pacheco R."/>
            <person name="Padilla G."/>
            <person name="Ferreira P."/>
            <person name="Barriuso J."/>
            <person name="Kellner H."/>
            <person name="Castanera R."/>
            <person name="Alfaro M."/>
            <person name="Ramirez L."/>
            <person name="Pisabarro A.G."/>
            <person name="Kuo A."/>
            <person name="Tritt A."/>
            <person name="Lipzen A."/>
            <person name="He G."/>
            <person name="Yan M."/>
            <person name="Ng V."/>
            <person name="Cullen D."/>
            <person name="Martin F."/>
            <person name="Rosso M.-N."/>
            <person name="Henrissat B."/>
            <person name="Hibbett D."/>
            <person name="Martinez A.T."/>
            <person name="Grigoriev I.V."/>
        </authorList>
    </citation>
    <scope>NUCLEOTIDE SEQUENCE</scope>
    <source>
        <strain evidence="5">CBS 506.95</strain>
    </source>
</reference>
<feature type="site" description="Lowers pKa of active site Cys" evidence="3">
    <location>
        <position position="347"/>
    </location>
</feature>
<evidence type="ECO:0000256" key="1">
    <source>
        <dbReference type="PIRSR" id="PIRSR015753-1"/>
    </source>
</evidence>
<dbReference type="Pfam" id="PF13410">
    <property type="entry name" value="GST_C_2"/>
    <property type="match status" value="1"/>
</dbReference>
<feature type="active site" description="Nucleophile" evidence="1">
    <location>
        <position position="107"/>
    </location>
</feature>
<dbReference type="FunFam" id="3.40.30.10:FF:000162">
    <property type="entry name" value="Glutathione S-transferase Gst3"/>
    <property type="match status" value="1"/>
</dbReference>
<comment type="caution">
    <text evidence="5">The sequence shown here is derived from an EMBL/GenBank/DDBJ whole genome shotgun (WGS) entry which is preliminary data.</text>
</comment>
<evidence type="ECO:0000313" key="6">
    <source>
        <dbReference type="Proteomes" id="UP000807306"/>
    </source>
</evidence>
<feature type="binding site" evidence="2">
    <location>
        <begin position="194"/>
        <end position="195"/>
    </location>
    <ligand>
        <name>glutathione</name>
        <dbReference type="ChEBI" id="CHEBI:57925"/>
    </ligand>
</feature>
<feature type="site" description="Lowers pKa of active site Cys" evidence="3">
    <location>
        <position position="302"/>
    </location>
</feature>
<feature type="active site" description="Proton donor/acceptor" evidence="1">
    <location>
        <position position="244"/>
    </location>
</feature>
<dbReference type="SFLD" id="SFLDS00019">
    <property type="entry name" value="Glutathione_Transferase_(cytos"/>
    <property type="match status" value="1"/>
</dbReference>
<dbReference type="SUPFAM" id="SSF52833">
    <property type="entry name" value="Thioredoxin-like"/>
    <property type="match status" value="1"/>
</dbReference>
<dbReference type="AlphaFoldDB" id="A0A9P6JPX1"/>
<organism evidence="5 6">
    <name type="scientific">Crepidotus variabilis</name>
    <dbReference type="NCBI Taxonomy" id="179855"/>
    <lineage>
        <taxon>Eukaryota</taxon>
        <taxon>Fungi</taxon>
        <taxon>Dikarya</taxon>
        <taxon>Basidiomycota</taxon>
        <taxon>Agaricomycotina</taxon>
        <taxon>Agaricomycetes</taxon>
        <taxon>Agaricomycetidae</taxon>
        <taxon>Agaricales</taxon>
        <taxon>Agaricineae</taxon>
        <taxon>Crepidotaceae</taxon>
        <taxon>Crepidotus</taxon>
    </lineage>
</organism>
<feature type="binding site" evidence="2">
    <location>
        <position position="140"/>
    </location>
    <ligand>
        <name>glutathione</name>
        <dbReference type="ChEBI" id="CHEBI:57925"/>
    </ligand>
</feature>
<dbReference type="GO" id="GO:0005737">
    <property type="term" value="C:cytoplasm"/>
    <property type="evidence" value="ECO:0007669"/>
    <property type="project" value="TreeGrafter"/>
</dbReference>
<name>A0A9P6JPX1_9AGAR</name>
<dbReference type="SFLD" id="SFLDG01206">
    <property type="entry name" value="Xi.1"/>
    <property type="match status" value="1"/>
</dbReference>
<dbReference type="CDD" id="cd03190">
    <property type="entry name" value="GST_C_Omega_like"/>
    <property type="match status" value="1"/>
</dbReference>
<evidence type="ECO:0000259" key="4">
    <source>
        <dbReference type="PROSITE" id="PS50405"/>
    </source>
</evidence>